<dbReference type="STRING" id="1314800.A0A1B7MP50"/>
<dbReference type="CDD" id="cd01283">
    <property type="entry name" value="cytidine_deaminase"/>
    <property type="match status" value="1"/>
</dbReference>
<dbReference type="PANTHER" id="PTHR11644:SF2">
    <property type="entry name" value="CYTIDINE DEAMINASE"/>
    <property type="match status" value="1"/>
</dbReference>
<dbReference type="OrthoDB" id="3258141at2759"/>
<dbReference type="InterPro" id="IPR016193">
    <property type="entry name" value="Cytidine_deaminase-like"/>
</dbReference>
<dbReference type="SUPFAM" id="SSF53927">
    <property type="entry name" value="Cytidine deaminase-like"/>
    <property type="match status" value="1"/>
</dbReference>
<evidence type="ECO:0000313" key="3">
    <source>
        <dbReference type="Proteomes" id="UP000092154"/>
    </source>
</evidence>
<dbReference type="Proteomes" id="UP000092154">
    <property type="component" value="Unassembled WGS sequence"/>
</dbReference>
<dbReference type="GO" id="GO:0008270">
    <property type="term" value="F:zinc ion binding"/>
    <property type="evidence" value="ECO:0007669"/>
    <property type="project" value="TreeGrafter"/>
</dbReference>
<accession>A0A1B7MP50</accession>
<dbReference type="AlphaFoldDB" id="A0A1B7MP50"/>
<dbReference type="Gene3D" id="3.40.140.10">
    <property type="entry name" value="Cytidine Deaminase, domain 2"/>
    <property type="match status" value="1"/>
</dbReference>
<protein>
    <submittedName>
        <fullName evidence="2">Uncharacterized protein</fullName>
    </submittedName>
</protein>
<proteinExistence type="inferred from homology"/>
<dbReference type="InterPro" id="IPR050202">
    <property type="entry name" value="Cyt/Deoxycyt_deaminase"/>
</dbReference>
<dbReference type="InParanoid" id="A0A1B7MP50"/>
<dbReference type="GO" id="GO:0004126">
    <property type="term" value="F:cytidine deaminase activity"/>
    <property type="evidence" value="ECO:0007669"/>
    <property type="project" value="TreeGrafter"/>
</dbReference>
<gene>
    <name evidence="2" type="ORF">K503DRAFT_785802</name>
</gene>
<organism evidence="2 3">
    <name type="scientific">Rhizopogon vinicolor AM-OR11-026</name>
    <dbReference type="NCBI Taxonomy" id="1314800"/>
    <lineage>
        <taxon>Eukaryota</taxon>
        <taxon>Fungi</taxon>
        <taxon>Dikarya</taxon>
        <taxon>Basidiomycota</taxon>
        <taxon>Agaricomycotina</taxon>
        <taxon>Agaricomycetes</taxon>
        <taxon>Agaricomycetidae</taxon>
        <taxon>Boletales</taxon>
        <taxon>Suillineae</taxon>
        <taxon>Rhizopogonaceae</taxon>
        <taxon>Rhizopogon</taxon>
    </lineage>
</organism>
<sequence>MWVPMFFRSLRRLQTPTSIQVACGSVEVAAACARVLLTTRSYRSRFNSKLAIVYPIHNFQIPPIPAIPSRFKRAPSIVMENLVRLAKPGNGWSSNELIAYNISIVERDQNTFFNGDLPVYTGPASFVQYRLDASSLALIKRLNLAMVVMEDEDSAVDDFTAMLLRVLGYETEQTVIYTQKNIRLSICGEEVYTKTDVCVMDVNYELLLLAQEDKSHIKLADPEPQLVAEVIAAFQANNSNRVFPGITMVGTFPRFYKIEVTADLDITREVRLANAKSWKSSSLQIGIAFSRLQLKYRSIVLQKAMNIAKTFAYARYSKFLVGAAILTQDREIITGCSVENASYEHTAILKAVGEGKLKFAALDVTTFAVKTLCKNNVDGVKESTLGELLRCNFGPEDLEKD</sequence>
<dbReference type="GO" id="GO:0006139">
    <property type="term" value="P:nucleobase-containing compound metabolic process"/>
    <property type="evidence" value="ECO:0007669"/>
    <property type="project" value="UniProtKB-ARBA"/>
</dbReference>
<dbReference type="GO" id="GO:0005829">
    <property type="term" value="C:cytosol"/>
    <property type="evidence" value="ECO:0007669"/>
    <property type="project" value="TreeGrafter"/>
</dbReference>
<dbReference type="EMBL" id="KV448617">
    <property type="protein sequence ID" value="OAX34394.1"/>
    <property type="molecule type" value="Genomic_DNA"/>
</dbReference>
<dbReference type="PANTHER" id="PTHR11644">
    <property type="entry name" value="CYTIDINE DEAMINASE"/>
    <property type="match status" value="1"/>
</dbReference>
<comment type="similarity">
    <text evidence="1">Belongs to the cytidine and deoxycytidylate deaminase family.</text>
</comment>
<name>A0A1B7MP50_9AGAM</name>
<evidence type="ECO:0000256" key="1">
    <source>
        <dbReference type="ARBA" id="ARBA00006576"/>
    </source>
</evidence>
<keyword evidence="3" id="KW-1185">Reference proteome</keyword>
<evidence type="ECO:0000313" key="2">
    <source>
        <dbReference type="EMBL" id="OAX34394.1"/>
    </source>
</evidence>
<reference evidence="2 3" key="1">
    <citation type="submission" date="2016-06" db="EMBL/GenBank/DDBJ databases">
        <title>Comparative genomics of the ectomycorrhizal sister species Rhizopogon vinicolor and Rhizopogon vesiculosus (Basidiomycota: Boletales) reveals a divergence of the mating type B locus.</title>
        <authorList>
            <consortium name="DOE Joint Genome Institute"/>
            <person name="Mujic A.B."/>
            <person name="Kuo A."/>
            <person name="Tritt A."/>
            <person name="Lipzen A."/>
            <person name="Chen C."/>
            <person name="Johnson J."/>
            <person name="Sharma A."/>
            <person name="Barry K."/>
            <person name="Grigoriev I.V."/>
            <person name="Spatafora J.W."/>
        </authorList>
    </citation>
    <scope>NUCLEOTIDE SEQUENCE [LARGE SCALE GENOMIC DNA]</scope>
    <source>
        <strain evidence="2 3">AM-OR11-026</strain>
    </source>
</reference>